<reference evidence="1 2" key="1">
    <citation type="submission" date="2024-02" db="EMBL/GenBank/DDBJ databases">
        <title>Haloferula sargassicola NBRC 104335.</title>
        <authorList>
            <person name="Ichikawa N."/>
            <person name="Katano-Makiyama Y."/>
            <person name="Hidaka K."/>
        </authorList>
    </citation>
    <scope>NUCLEOTIDE SEQUENCE [LARGE SCALE GENOMIC DNA]</scope>
    <source>
        <strain evidence="1 2">NBRC 104335</strain>
    </source>
</reference>
<dbReference type="PANTHER" id="PTHR32332:SF33">
    <property type="entry name" value="NITRONATE MONOOXYGENASE DOMAIN-CONTAINING PROTEIN"/>
    <property type="match status" value="1"/>
</dbReference>
<protein>
    <recommendedName>
        <fullName evidence="3">2-nitropropane dioxygenase</fullName>
    </recommendedName>
</protein>
<dbReference type="Pfam" id="PF03060">
    <property type="entry name" value="NMO"/>
    <property type="match status" value="1"/>
</dbReference>
<name>A0ABP9UR83_9BACT</name>
<organism evidence="1 2">
    <name type="scientific">Haloferula sargassicola</name>
    <dbReference type="NCBI Taxonomy" id="490096"/>
    <lineage>
        <taxon>Bacteria</taxon>
        <taxon>Pseudomonadati</taxon>
        <taxon>Verrucomicrobiota</taxon>
        <taxon>Verrucomicrobiia</taxon>
        <taxon>Verrucomicrobiales</taxon>
        <taxon>Verrucomicrobiaceae</taxon>
        <taxon>Haloferula</taxon>
    </lineage>
</organism>
<evidence type="ECO:0000313" key="2">
    <source>
        <dbReference type="Proteomes" id="UP001476282"/>
    </source>
</evidence>
<evidence type="ECO:0000313" key="1">
    <source>
        <dbReference type="EMBL" id="GAA5484058.1"/>
    </source>
</evidence>
<dbReference type="EMBL" id="BAABRI010000020">
    <property type="protein sequence ID" value="GAA5484058.1"/>
    <property type="molecule type" value="Genomic_DNA"/>
</dbReference>
<gene>
    <name evidence="1" type="ORF">Hsar01_03297</name>
</gene>
<evidence type="ECO:0008006" key="3">
    <source>
        <dbReference type="Google" id="ProtNLM"/>
    </source>
</evidence>
<dbReference type="InterPro" id="IPR013785">
    <property type="entry name" value="Aldolase_TIM"/>
</dbReference>
<keyword evidence="2" id="KW-1185">Reference proteome</keyword>
<accession>A0ABP9UR83</accession>
<sequence length="467" mass="49807">MGLGISNWRLAKAVASLGQLGVVSGTAIDLILTRRLQAGDPGGHMRRALAAFPGRQMAKRVIDRYFVEGGKPEDAPFAAKPMVGDKQSAALEELMVVANFAEVYLAKEGHDGMVGINFLHKIQTPMLPSLLGAMLAGVSVVLIGAGIPLEIPEILDRLAAWEPAEFSLHVTGASEGHAMRFDPKSMFPGERPELVRPMFFPIVSSVTLATMLVKKSKGEVNGLVVEDPTAGGHNAPPRGALKLNEAGEPVYGPRDEVDPAAIQALGLPFWLAGSNGSPEKLQEALEAGANGVQVGSLFAFCEESGLRDDLKREAIETAKRGESEVFRDPSASPTGFPFQVLTAVGTLSEPEIYGKRRRMCDLGYLREAYEKEDGSVGWRCPAERPEDFVKKGGKEEETPGRKCLCNSLMANLGLGQVRGGEVEQPLLTCGKDLSGIGKLLGPEGLSYSAADVMAYLQSGVRETAQAL</sequence>
<dbReference type="PANTHER" id="PTHR32332">
    <property type="entry name" value="2-NITROPROPANE DIOXYGENASE"/>
    <property type="match status" value="1"/>
</dbReference>
<dbReference type="SUPFAM" id="SSF51412">
    <property type="entry name" value="Inosine monophosphate dehydrogenase (IMPDH)"/>
    <property type="match status" value="1"/>
</dbReference>
<dbReference type="Proteomes" id="UP001476282">
    <property type="component" value="Unassembled WGS sequence"/>
</dbReference>
<proteinExistence type="predicted"/>
<comment type="caution">
    <text evidence="1">The sequence shown here is derived from an EMBL/GenBank/DDBJ whole genome shotgun (WGS) entry which is preliminary data.</text>
</comment>
<dbReference type="Gene3D" id="3.20.20.70">
    <property type="entry name" value="Aldolase class I"/>
    <property type="match status" value="1"/>
</dbReference>